<protein>
    <submittedName>
        <fullName evidence="1">Uncharacterized protein</fullName>
    </submittedName>
</protein>
<sequence length="42" mass="4584">MLRLILLTNIIDSFPTLGGFGSGLQVKNIIIGNNRIAFLIII</sequence>
<name>A0A3L9YAZ9_9FLAO</name>
<dbReference type="Proteomes" id="UP000271339">
    <property type="component" value="Unassembled WGS sequence"/>
</dbReference>
<dbReference type="AlphaFoldDB" id="A0A3L9YAZ9"/>
<organism evidence="1 2">
    <name type="scientific">Ulvibacter antarcticus</name>
    <dbReference type="NCBI Taxonomy" id="442714"/>
    <lineage>
        <taxon>Bacteria</taxon>
        <taxon>Pseudomonadati</taxon>
        <taxon>Bacteroidota</taxon>
        <taxon>Flavobacteriia</taxon>
        <taxon>Flavobacteriales</taxon>
        <taxon>Flavobacteriaceae</taxon>
        <taxon>Ulvibacter</taxon>
    </lineage>
</organism>
<proteinExistence type="predicted"/>
<reference evidence="1 2" key="1">
    <citation type="submission" date="2018-10" db="EMBL/GenBank/DDBJ databases">
        <title>Genomic Encyclopedia of Archaeal and Bacterial Type Strains, Phase II (KMG-II): from individual species to whole genera.</title>
        <authorList>
            <person name="Goeker M."/>
        </authorList>
    </citation>
    <scope>NUCLEOTIDE SEQUENCE [LARGE SCALE GENOMIC DNA]</scope>
    <source>
        <strain evidence="1 2">DSM 23424</strain>
    </source>
</reference>
<evidence type="ECO:0000313" key="2">
    <source>
        <dbReference type="Proteomes" id="UP000271339"/>
    </source>
</evidence>
<dbReference type="EMBL" id="REFC01000017">
    <property type="protein sequence ID" value="RMA56647.1"/>
    <property type="molecule type" value="Genomic_DNA"/>
</dbReference>
<keyword evidence="2" id="KW-1185">Reference proteome</keyword>
<evidence type="ECO:0000313" key="1">
    <source>
        <dbReference type="EMBL" id="RMA56647.1"/>
    </source>
</evidence>
<comment type="caution">
    <text evidence="1">The sequence shown here is derived from an EMBL/GenBank/DDBJ whole genome shotgun (WGS) entry which is preliminary data.</text>
</comment>
<gene>
    <name evidence="1" type="ORF">BXY75_3350</name>
</gene>
<accession>A0A3L9YAZ9</accession>